<dbReference type="Proteomes" id="UP001230188">
    <property type="component" value="Unassembled WGS sequence"/>
</dbReference>
<gene>
    <name evidence="2" type="ORF">CTAYLR_000827</name>
</gene>
<evidence type="ECO:0000313" key="2">
    <source>
        <dbReference type="EMBL" id="KAJ8614534.1"/>
    </source>
</evidence>
<sequence>MATVPARKVQELPGAPPSHLKKRTMIKDLVGSVRTTSYELPEDLHIYGKPDIKDTEGSGVVMSQWVASVPSKPKESQRSFIKTNKCALKEGCITAKAQRTYAQEHQDIRFKQPSGKHSAHHFEPAFKGPYGAVTESQNESVRKLIEAGYTEWTDDAVDYPDLSSLEQKRRLKPPKATKASMGHDIRTNHPPPAKEPFKMKRFATVKARVQFPLTKAVAIKAADVDATGNTPETETEPDTKKEGTSEEPEIN</sequence>
<name>A0AAD7XSA0_9STRA</name>
<dbReference type="EMBL" id="JAQMWT010000005">
    <property type="protein sequence ID" value="KAJ8614534.1"/>
    <property type="molecule type" value="Genomic_DNA"/>
</dbReference>
<feature type="compositionally biased region" description="Low complexity" evidence="1">
    <location>
        <begin position="218"/>
        <end position="232"/>
    </location>
</feature>
<dbReference type="PANTHER" id="PTHR28617:SF1">
    <property type="entry name" value="CILIA- AND FLAGELLA-ASSOCIATED PROTEIN 77"/>
    <property type="match status" value="1"/>
</dbReference>
<proteinExistence type="predicted"/>
<feature type="region of interest" description="Disordered" evidence="1">
    <location>
        <begin position="218"/>
        <end position="251"/>
    </location>
</feature>
<feature type="region of interest" description="Disordered" evidence="1">
    <location>
        <begin position="163"/>
        <end position="197"/>
    </location>
</feature>
<organism evidence="2 3">
    <name type="scientific">Chrysophaeum taylorii</name>
    <dbReference type="NCBI Taxonomy" id="2483200"/>
    <lineage>
        <taxon>Eukaryota</taxon>
        <taxon>Sar</taxon>
        <taxon>Stramenopiles</taxon>
        <taxon>Ochrophyta</taxon>
        <taxon>Pelagophyceae</taxon>
        <taxon>Pelagomonadales</taxon>
        <taxon>Pelagomonadaceae</taxon>
        <taxon>Chrysophaeum</taxon>
    </lineage>
</organism>
<dbReference type="AlphaFoldDB" id="A0AAD7XSA0"/>
<keyword evidence="3" id="KW-1185">Reference proteome</keyword>
<dbReference type="PANTHER" id="PTHR28617">
    <property type="entry name" value="CILIA- AND FLAGELLA-ASSOCIATED PROTEIN 77"/>
    <property type="match status" value="1"/>
</dbReference>
<dbReference type="InterPro" id="IPR029147">
    <property type="entry name" value="CFAP77"/>
</dbReference>
<evidence type="ECO:0000256" key="1">
    <source>
        <dbReference type="SAM" id="MobiDB-lite"/>
    </source>
</evidence>
<comment type="caution">
    <text evidence="2">The sequence shown here is derived from an EMBL/GenBank/DDBJ whole genome shotgun (WGS) entry which is preliminary data.</text>
</comment>
<protein>
    <submittedName>
        <fullName evidence="2">Uncharacterized protein</fullName>
    </submittedName>
</protein>
<reference evidence="2" key="1">
    <citation type="submission" date="2023-01" db="EMBL/GenBank/DDBJ databases">
        <title>Metagenome sequencing of chrysophaentin producing Chrysophaeum taylorii.</title>
        <authorList>
            <person name="Davison J."/>
            <person name="Bewley C."/>
        </authorList>
    </citation>
    <scope>NUCLEOTIDE SEQUENCE</scope>
    <source>
        <strain evidence="2">NIES-1699</strain>
    </source>
</reference>
<accession>A0AAD7XSA0</accession>
<evidence type="ECO:0000313" key="3">
    <source>
        <dbReference type="Proteomes" id="UP001230188"/>
    </source>
</evidence>
<dbReference type="Pfam" id="PF14825">
    <property type="entry name" value="CFAP77"/>
    <property type="match status" value="1"/>
</dbReference>
<feature type="region of interest" description="Disordered" evidence="1">
    <location>
        <begin position="1"/>
        <end position="20"/>
    </location>
</feature>